<evidence type="ECO:0000259" key="15">
    <source>
        <dbReference type="PROSITE" id="PS51192"/>
    </source>
</evidence>
<feature type="region of interest" description="Disordered" evidence="14">
    <location>
        <begin position="341"/>
        <end position="383"/>
    </location>
</feature>
<evidence type="ECO:0000259" key="16">
    <source>
        <dbReference type="PROSITE" id="PS51194"/>
    </source>
</evidence>
<dbReference type="GO" id="GO:0005524">
    <property type="term" value="F:ATP binding"/>
    <property type="evidence" value="ECO:0007669"/>
    <property type="project" value="UniProtKB-KW"/>
</dbReference>
<evidence type="ECO:0000256" key="10">
    <source>
        <dbReference type="ARBA" id="ARBA00023242"/>
    </source>
</evidence>
<dbReference type="GO" id="GO:0005829">
    <property type="term" value="C:cytosol"/>
    <property type="evidence" value="ECO:0007669"/>
    <property type="project" value="TreeGrafter"/>
</dbReference>
<feature type="domain" description="DEAD-box RNA helicase Q" evidence="17">
    <location>
        <begin position="29"/>
        <end position="57"/>
    </location>
</feature>
<reference evidence="18 19" key="1">
    <citation type="submission" date="2015-05" db="EMBL/GenBank/DDBJ databases">
        <authorList>
            <person name="Wang D.B."/>
            <person name="Wang M."/>
        </authorList>
    </citation>
    <scope>NUCLEOTIDE SEQUENCE [LARGE SCALE GENOMIC DNA]</scope>
    <source>
        <strain evidence="18">VL1</strain>
    </source>
</reference>
<dbReference type="SMART" id="SM00487">
    <property type="entry name" value="DEXDc"/>
    <property type="match status" value="1"/>
</dbReference>
<dbReference type="PANTHER" id="PTHR47959">
    <property type="entry name" value="ATP-DEPENDENT RNA HELICASE RHLE-RELATED"/>
    <property type="match status" value="1"/>
</dbReference>
<feature type="domain" description="Helicase ATP-binding" evidence="15">
    <location>
        <begin position="60"/>
        <end position="240"/>
    </location>
</feature>
<protein>
    <recommendedName>
        <fullName evidence="3">RNA helicase</fullName>
        <ecNumber evidence="3">3.6.4.13</ecNumber>
    </recommendedName>
</protein>
<comment type="catalytic activity">
    <reaction evidence="12">
        <text>ATP + H2O = ADP + phosphate + H(+)</text>
        <dbReference type="Rhea" id="RHEA:13065"/>
        <dbReference type="ChEBI" id="CHEBI:15377"/>
        <dbReference type="ChEBI" id="CHEBI:15378"/>
        <dbReference type="ChEBI" id="CHEBI:30616"/>
        <dbReference type="ChEBI" id="CHEBI:43474"/>
        <dbReference type="ChEBI" id="CHEBI:456216"/>
        <dbReference type="EC" id="3.6.4.13"/>
    </reaction>
</comment>
<dbReference type="GO" id="GO:0005634">
    <property type="term" value="C:nucleus"/>
    <property type="evidence" value="ECO:0007669"/>
    <property type="project" value="UniProtKB-SubCell"/>
</dbReference>
<dbReference type="PROSITE" id="PS51195">
    <property type="entry name" value="Q_MOTIF"/>
    <property type="match status" value="1"/>
</dbReference>
<dbReference type="SMART" id="SM00490">
    <property type="entry name" value="HELICc"/>
    <property type="match status" value="1"/>
</dbReference>
<dbReference type="EC" id="3.6.4.13" evidence="3"/>
<name>A0A0G4MTQ9_VERLO</name>
<dbReference type="Pfam" id="PF00271">
    <property type="entry name" value="Helicase_C"/>
    <property type="match status" value="2"/>
</dbReference>
<evidence type="ECO:0000256" key="8">
    <source>
        <dbReference type="ARBA" id="ARBA00022840"/>
    </source>
</evidence>
<keyword evidence="19" id="KW-1185">Reference proteome</keyword>
<evidence type="ECO:0000259" key="17">
    <source>
        <dbReference type="PROSITE" id="PS51195"/>
    </source>
</evidence>
<comment type="similarity">
    <text evidence="11">Belongs to the DEAD box helicase family. DDX56/DBP9 subfamily.</text>
</comment>
<keyword evidence="4" id="KW-0690">Ribosome biogenesis</keyword>
<evidence type="ECO:0000256" key="1">
    <source>
        <dbReference type="ARBA" id="ARBA00003706"/>
    </source>
</evidence>
<evidence type="ECO:0000256" key="14">
    <source>
        <dbReference type="SAM" id="MobiDB-lite"/>
    </source>
</evidence>
<keyword evidence="5" id="KW-0547">Nucleotide-binding</keyword>
<evidence type="ECO:0000256" key="9">
    <source>
        <dbReference type="ARBA" id="ARBA00022884"/>
    </source>
</evidence>
<dbReference type="GO" id="GO:0010467">
    <property type="term" value="P:gene expression"/>
    <property type="evidence" value="ECO:0007669"/>
    <property type="project" value="UniProtKB-ARBA"/>
</dbReference>
<comment type="subcellular location">
    <subcellularLocation>
        <location evidence="2">Nucleus</location>
    </subcellularLocation>
</comment>
<feature type="region of interest" description="Disordered" evidence="14">
    <location>
        <begin position="1"/>
        <end position="31"/>
    </location>
</feature>
<feature type="compositionally biased region" description="Acidic residues" evidence="14">
    <location>
        <begin position="341"/>
        <end position="355"/>
    </location>
</feature>
<evidence type="ECO:0000313" key="19">
    <source>
        <dbReference type="Proteomes" id="UP000044602"/>
    </source>
</evidence>
<feature type="region of interest" description="Disordered" evidence="14">
    <location>
        <begin position="568"/>
        <end position="612"/>
    </location>
</feature>
<dbReference type="CDD" id="cd18787">
    <property type="entry name" value="SF2_C_DEAD"/>
    <property type="match status" value="1"/>
</dbReference>
<feature type="short sequence motif" description="Q motif" evidence="13">
    <location>
        <begin position="29"/>
        <end position="57"/>
    </location>
</feature>
<proteinExistence type="inferred from homology"/>
<dbReference type="AlphaFoldDB" id="A0A0G4MTQ9"/>
<evidence type="ECO:0000256" key="12">
    <source>
        <dbReference type="ARBA" id="ARBA00047984"/>
    </source>
</evidence>
<evidence type="ECO:0000256" key="6">
    <source>
        <dbReference type="ARBA" id="ARBA00022801"/>
    </source>
</evidence>
<dbReference type="Gene3D" id="3.40.50.300">
    <property type="entry name" value="P-loop containing nucleotide triphosphate hydrolases"/>
    <property type="match status" value="2"/>
</dbReference>
<keyword evidence="10" id="KW-0539">Nucleus</keyword>
<evidence type="ECO:0000256" key="5">
    <source>
        <dbReference type="ARBA" id="ARBA00022741"/>
    </source>
</evidence>
<dbReference type="GO" id="GO:0042254">
    <property type="term" value="P:ribosome biogenesis"/>
    <property type="evidence" value="ECO:0007669"/>
    <property type="project" value="UniProtKB-KW"/>
</dbReference>
<dbReference type="InterPro" id="IPR001650">
    <property type="entry name" value="Helicase_C-like"/>
</dbReference>
<dbReference type="InterPro" id="IPR014001">
    <property type="entry name" value="Helicase_ATP-bd"/>
</dbReference>
<dbReference type="PANTHER" id="PTHR47959:SF21">
    <property type="entry name" value="DEAD-BOX HELICASE 56"/>
    <property type="match status" value="1"/>
</dbReference>
<evidence type="ECO:0000256" key="7">
    <source>
        <dbReference type="ARBA" id="ARBA00022806"/>
    </source>
</evidence>
<evidence type="ECO:0000256" key="3">
    <source>
        <dbReference type="ARBA" id="ARBA00012552"/>
    </source>
</evidence>
<sequence>MPTMKRKIDQTEEPEVAATPTKKPSETKATWDNLGLSPRLLQGVAQLNWHNPTDIQAKAVPLALEGRDILAKSGTGTGKTAAYVLPVLEKVLQRKEKEAKGAAAATSVLMLVPTRELADQVHRSIESLAAFCAKDIQAVKLTDKVSTTVQRALLSANPDIVISTPARAWDNVSSSALSLANLTHLVLDEADLVLSYGYKEDLQNVARSLPKGVQTILMSATLTPEVDTVKGLFCRNSALLDLEQPEAEGDGITQFVVKCAEDEKFLLIYVIFKLKLIQGKALVFCHDVDRSYKLKLYFEQFGIRSCILNAELPVNSRLHVVDEFNKGVYDILIASDDNEVVGDEGQEGEGEEETTEEPKKEAKKSKKKQQQQQQRASRKDKEYGVSRGIDFKNVAAVINFDLPTSAKSYTHRIGRTARAGQRGMALSFVIPAQHYRGHPPSSVESAEHDEKILARIEKQQAKKGKEVKPYHFDMAQVSAFKYRMDDALRAVTRVAVREARTRELRQELIKSDKLRRHFEENPQELAHLRHDGELRAARMQPHLRHVPDYLLPADGKKGLTADEVGFVPLRKKNDRRNSSRRAGGKKNSNRVFKVGRKKSDPLKSFKAKAAKK</sequence>
<feature type="compositionally biased region" description="Basic residues" evidence="14">
    <location>
        <begin position="569"/>
        <end position="596"/>
    </location>
</feature>
<dbReference type="GO" id="GO:0003724">
    <property type="term" value="F:RNA helicase activity"/>
    <property type="evidence" value="ECO:0007669"/>
    <property type="project" value="UniProtKB-EC"/>
</dbReference>
<dbReference type="PROSITE" id="PS51194">
    <property type="entry name" value="HELICASE_CTER"/>
    <property type="match status" value="1"/>
</dbReference>
<dbReference type="InterPro" id="IPR027417">
    <property type="entry name" value="P-loop_NTPase"/>
</dbReference>
<dbReference type="STRING" id="100787.A0A0G4MTQ9"/>
<dbReference type="CDD" id="cd17961">
    <property type="entry name" value="DEADc_DDX56"/>
    <property type="match status" value="1"/>
</dbReference>
<dbReference type="Pfam" id="PF00270">
    <property type="entry name" value="DEAD"/>
    <property type="match status" value="1"/>
</dbReference>
<dbReference type="SUPFAM" id="SSF52540">
    <property type="entry name" value="P-loop containing nucleoside triphosphate hydrolases"/>
    <property type="match status" value="2"/>
</dbReference>
<comment type="function">
    <text evidence="1">ATP-binding RNA helicase involved in the biogenesis of 60S ribosomal subunits and is required for the normal formation of 25S and 5.8S rRNAs.</text>
</comment>
<evidence type="ECO:0000313" key="18">
    <source>
        <dbReference type="EMBL" id="CRK37360.1"/>
    </source>
</evidence>
<evidence type="ECO:0000256" key="2">
    <source>
        <dbReference type="ARBA" id="ARBA00004123"/>
    </source>
</evidence>
<dbReference type="InterPro" id="IPR011545">
    <property type="entry name" value="DEAD/DEAH_box_helicase_dom"/>
</dbReference>
<evidence type="ECO:0000256" key="13">
    <source>
        <dbReference type="PROSITE-ProRule" id="PRU00552"/>
    </source>
</evidence>
<dbReference type="GO" id="GO:0016787">
    <property type="term" value="F:hydrolase activity"/>
    <property type="evidence" value="ECO:0007669"/>
    <property type="project" value="UniProtKB-KW"/>
</dbReference>
<organism evidence="18 19">
    <name type="scientific">Verticillium longisporum</name>
    <name type="common">Verticillium dahliae var. longisporum</name>
    <dbReference type="NCBI Taxonomy" id="100787"/>
    <lineage>
        <taxon>Eukaryota</taxon>
        <taxon>Fungi</taxon>
        <taxon>Dikarya</taxon>
        <taxon>Ascomycota</taxon>
        <taxon>Pezizomycotina</taxon>
        <taxon>Sordariomycetes</taxon>
        <taxon>Hypocreomycetidae</taxon>
        <taxon>Glomerellales</taxon>
        <taxon>Plectosphaerellaceae</taxon>
        <taxon>Verticillium</taxon>
    </lineage>
</organism>
<dbReference type="EMBL" id="CVQH01024749">
    <property type="protein sequence ID" value="CRK37360.1"/>
    <property type="molecule type" value="Genomic_DNA"/>
</dbReference>
<evidence type="ECO:0000256" key="11">
    <source>
        <dbReference type="ARBA" id="ARBA00038041"/>
    </source>
</evidence>
<keyword evidence="6" id="KW-0378">Hydrolase</keyword>
<dbReference type="GO" id="GO:0003723">
    <property type="term" value="F:RNA binding"/>
    <property type="evidence" value="ECO:0007669"/>
    <property type="project" value="UniProtKB-KW"/>
</dbReference>
<dbReference type="InterPro" id="IPR050079">
    <property type="entry name" value="DEAD_box_RNA_helicase"/>
</dbReference>
<feature type="domain" description="Helicase C-terminal" evidence="16">
    <location>
        <begin position="251"/>
        <end position="475"/>
    </location>
</feature>
<gene>
    <name evidence="18" type="ORF">BN1708_001397</name>
</gene>
<dbReference type="InterPro" id="IPR014014">
    <property type="entry name" value="RNA_helicase_DEAD_Q_motif"/>
</dbReference>
<keyword evidence="9" id="KW-0694">RNA-binding</keyword>
<dbReference type="Proteomes" id="UP000044602">
    <property type="component" value="Unassembled WGS sequence"/>
</dbReference>
<keyword evidence="8" id="KW-0067">ATP-binding</keyword>
<evidence type="ECO:0000256" key="4">
    <source>
        <dbReference type="ARBA" id="ARBA00022517"/>
    </source>
</evidence>
<keyword evidence="7" id="KW-0347">Helicase</keyword>
<feature type="compositionally biased region" description="Basic and acidic residues" evidence="14">
    <location>
        <begin position="1"/>
        <end position="10"/>
    </location>
</feature>
<accession>A0A0G4MTQ9</accession>
<dbReference type="PROSITE" id="PS51192">
    <property type="entry name" value="HELICASE_ATP_BIND_1"/>
    <property type="match status" value="1"/>
</dbReference>